<comment type="caution">
    <text evidence="3">The sequence shown here is derived from an EMBL/GenBank/DDBJ whole genome shotgun (WGS) entry which is preliminary data.</text>
</comment>
<dbReference type="EMBL" id="JAGTJR010000004">
    <property type="protein sequence ID" value="KAH7061502.1"/>
    <property type="molecule type" value="Genomic_DNA"/>
</dbReference>
<feature type="region of interest" description="Disordered" evidence="1">
    <location>
        <begin position="128"/>
        <end position="148"/>
    </location>
</feature>
<evidence type="ECO:0000256" key="1">
    <source>
        <dbReference type="SAM" id="MobiDB-lite"/>
    </source>
</evidence>
<accession>A0ABQ8GP08</accession>
<keyword evidence="4" id="KW-1185">Reference proteome</keyword>
<proteinExistence type="predicted"/>
<dbReference type="InterPro" id="IPR028116">
    <property type="entry name" value="Cis-CaaD-like"/>
</dbReference>
<dbReference type="Proteomes" id="UP000774617">
    <property type="component" value="Unassembled WGS sequence"/>
</dbReference>
<feature type="domain" description="Tautomerase cis-CaaD-like" evidence="2">
    <location>
        <begin position="1"/>
        <end position="140"/>
    </location>
</feature>
<evidence type="ECO:0000313" key="3">
    <source>
        <dbReference type="EMBL" id="KAH7061502.1"/>
    </source>
</evidence>
<reference evidence="3 4" key="1">
    <citation type="journal article" date="2021" name="Nat. Commun.">
        <title>Genetic determinants of endophytism in the Arabidopsis root mycobiome.</title>
        <authorList>
            <person name="Mesny F."/>
            <person name="Miyauchi S."/>
            <person name="Thiergart T."/>
            <person name="Pickel B."/>
            <person name="Atanasova L."/>
            <person name="Karlsson M."/>
            <person name="Huettel B."/>
            <person name="Barry K.W."/>
            <person name="Haridas S."/>
            <person name="Chen C."/>
            <person name="Bauer D."/>
            <person name="Andreopoulos W."/>
            <person name="Pangilinan J."/>
            <person name="LaButti K."/>
            <person name="Riley R."/>
            <person name="Lipzen A."/>
            <person name="Clum A."/>
            <person name="Drula E."/>
            <person name="Henrissat B."/>
            <person name="Kohler A."/>
            <person name="Grigoriev I.V."/>
            <person name="Martin F.M."/>
            <person name="Hacquard S."/>
        </authorList>
    </citation>
    <scope>NUCLEOTIDE SEQUENCE [LARGE SCALE GENOMIC DNA]</scope>
    <source>
        <strain evidence="3 4">MPI-SDFR-AT-0080</strain>
    </source>
</reference>
<dbReference type="Pfam" id="PF14832">
    <property type="entry name" value="Tautomerase_3"/>
    <property type="match status" value="1"/>
</dbReference>
<evidence type="ECO:0000259" key="2">
    <source>
        <dbReference type="Pfam" id="PF14832"/>
    </source>
</evidence>
<gene>
    <name evidence="3" type="ORF">B0J12DRAFT_695649</name>
</gene>
<dbReference type="Gene3D" id="3.30.429.10">
    <property type="entry name" value="Macrophage Migration Inhibitory Factor"/>
    <property type="match status" value="1"/>
</dbReference>
<name>A0ABQ8GP08_9PEZI</name>
<protein>
    <submittedName>
        <fullName evidence="3">Oxalocrotonate tautomerase</fullName>
    </submittedName>
</protein>
<evidence type="ECO:0000313" key="4">
    <source>
        <dbReference type="Proteomes" id="UP000774617"/>
    </source>
</evidence>
<organism evidence="3 4">
    <name type="scientific">Macrophomina phaseolina</name>
    <dbReference type="NCBI Taxonomy" id="35725"/>
    <lineage>
        <taxon>Eukaryota</taxon>
        <taxon>Fungi</taxon>
        <taxon>Dikarya</taxon>
        <taxon>Ascomycota</taxon>
        <taxon>Pezizomycotina</taxon>
        <taxon>Dothideomycetes</taxon>
        <taxon>Dothideomycetes incertae sedis</taxon>
        <taxon>Botryosphaeriales</taxon>
        <taxon>Botryosphaeriaceae</taxon>
        <taxon>Macrophomina</taxon>
    </lineage>
</organism>
<sequence length="148" mass="17084">MPLWVIYHPPGVFEDDASKQALSKDITKIYTDLGRPAFYVVVNFIKLPPSDTWVGGGKRQAKPFVRITVDHIAGRMPNEAEIHRQFTKRTDAVLKPHIEDKGYDSEYHFDETERRLWKIHGLIPPPLESEEEKTWVTENKPTPRSGAY</sequence>
<dbReference type="InterPro" id="IPR014347">
    <property type="entry name" value="Tautomerase/MIF_sf"/>
</dbReference>